<dbReference type="EMBL" id="BMAT01006418">
    <property type="protein sequence ID" value="GFS12445.1"/>
    <property type="molecule type" value="Genomic_DNA"/>
</dbReference>
<comment type="caution">
    <text evidence="2">The sequence shown here is derived from an EMBL/GenBank/DDBJ whole genome shotgun (WGS) entry which is preliminary data.</text>
</comment>
<name>A0AAV4IR83_9GAST</name>
<feature type="region of interest" description="Disordered" evidence="1">
    <location>
        <begin position="16"/>
        <end position="52"/>
    </location>
</feature>
<sequence length="107" mass="11773">MNAAIRRFNKRRIAAAADKDGDGEEEMKKKKRMKKKKKVKKKKNNISTQGARAYKDQAIGSPCVRCQGDSLTSSSSVFFSGAFSGKTSSPETCVLTRSLPRGNPIIF</sequence>
<evidence type="ECO:0000313" key="2">
    <source>
        <dbReference type="EMBL" id="GFS12445.1"/>
    </source>
</evidence>
<protein>
    <submittedName>
        <fullName evidence="2">Uncharacterized protein</fullName>
    </submittedName>
</protein>
<dbReference type="Proteomes" id="UP000762676">
    <property type="component" value="Unassembled WGS sequence"/>
</dbReference>
<evidence type="ECO:0000313" key="3">
    <source>
        <dbReference type="Proteomes" id="UP000762676"/>
    </source>
</evidence>
<reference evidence="2 3" key="1">
    <citation type="journal article" date="2021" name="Elife">
        <title>Chloroplast acquisition without the gene transfer in kleptoplastic sea slugs, Plakobranchus ocellatus.</title>
        <authorList>
            <person name="Maeda T."/>
            <person name="Takahashi S."/>
            <person name="Yoshida T."/>
            <person name="Shimamura S."/>
            <person name="Takaki Y."/>
            <person name="Nagai Y."/>
            <person name="Toyoda A."/>
            <person name="Suzuki Y."/>
            <person name="Arimoto A."/>
            <person name="Ishii H."/>
            <person name="Satoh N."/>
            <person name="Nishiyama T."/>
            <person name="Hasebe M."/>
            <person name="Maruyama T."/>
            <person name="Minagawa J."/>
            <person name="Obokata J."/>
            <person name="Shigenobu S."/>
        </authorList>
    </citation>
    <scope>NUCLEOTIDE SEQUENCE [LARGE SCALE GENOMIC DNA]</scope>
</reference>
<evidence type="ECO:0000256" key="1">
    <source>
        <dbReference type="SAM" id="MobiDB-lite"/>
    </source>
</evidence>
<feature type="compositionally biased region" description="Basic residues" evidence="1">
    <location>
        <begin position="29"/>
        <end position="44"/>
    </location>
</feature>
<keyword evidence="3" id="KW-1185">Reference proteome</keyword>
<dbReference type="AlphaFoldDB" id="A0AAV4IR83"/>
<proteinExistence type="predicted"/>
<gene>
    <name evidence="2" type="ORF">ElyMa_003111800</name>
</gene>
<organism evidence="2 3">
    <name type="scientific">Elysia marginata</name>
    <dbReference type="NCBI Taxonomy" id="1093978"/>
    <lineage>
        <taxon>Eukaryota</taxon>
        <taxon>Metazoa</taxon>
        <taxon>Spiralia</taxon>
        <taxon>Lophotrochozoa</taxon>
        <taxon>Mollusca</taxon>
        <taxon>Gastropoda</taxon>
        <taxon>Heterobranchia</taxon>
        <taxon>Euthyneura</taxon>
        <taxon>Panpulmonata</taxon>
        <taxon>Sacoglossa</taxon>
        <taxon>Placobranchoidea</taxon>
        <taxon>Plakobranchidae</taxon>
        <taxon>Elysia</taxon>
    </lineage>
</organism>
<accession>A0AAV4IR83</accession>